<comment type="caution">
    <text evidence="2">The sequence shown here is derived from an EMBL/GenBank/DDBJ whole genome shotgun (WGS) entry which is preliminary data.</text>
</comment>
<proteinExistence type="predicted"/>
<feature type="region of interest" description="Disordered" evidence="1">
    <location>
        <begin position="95"/>
        <end position="144"/>
    </location>
</feature>
<organism evidence="2 3">
    <name type="scientific">Prorocentrum cordatum</name>
    <dbReference type="NCBI Taxonomy" id="2364126"/>
    <lineage>
        <taxon>Eukaryota</taxon>
        <taxon>Sar</taxon>
        <taxon>Alveolata</taxon>
        <taxon>Dinophyceae</taxon>
        <taxon>Prorocentrales</taxon>
        <taxon>Prorocentraceae</taxon>
        <taxon>Prorocentrum</taxon>
    </lineage>
</organism>
<dbReference type="EMBL" id="CAUYUJ010003554">
    <property type="protein sequence ID" value="CAK0805774.1"/>
    <property type="molecule type" value="Genomic_DNA"/>
</dbReference>
<accession>A0ABN9QIC1</accession>
<feature type="region of interest" description="Disordered" evidence="1">
    <location>
        <begin position="1"/>
        <end position="42"/>
    </location>
</feature>
<evidence type="ECO:0000313" key="2">
    <source>
        <dbReference type="EMBL" id="CAK0805774.1"/>
    </source>
</evidence>
<reference evidence="2" key="1">
    <citation type="submission" date="2023-10" db="EMBL/GenBank/DDBJ databases">
        <authorList>
            <person name="Chen Y."/>
            <person name="Shah S."/>
            <person name="Dougan E. K."/>
            <person name="Thang M."/>
            <person name="Chan C."/>
        </authorList>
    </citation>
    <scope>NUCLEOTIDE SEQUENCE [LARGE SCALE GENOMIC DNA]</scope>
</reference>
<protein>
    <submittedName>
        <fullName evidence="2">Uncharacterized protein</fullName>
    </submittedName>
</protein>
<keyword evidence="3" id="KW-1185">Reference proteome</keyword>
<dbReference type="Proteomes" id="UP001189429">
    <property type="component" value="Unassembled WGS sequence"/>
</dbReference>
<sequence length="144" mass="15384">MRMRTEDKTNPSGLRAGRVAMPAPPSPRLPQEIRPGTHPGQLLEPSAAVATRASRSAPTHLPEDHADDAVVAWSVGAPTTAPAPGTRARATVHLWPGAPRPAHPLEAARGTVKRRREGERGERRARHSAVPQGALPIRRKEQGG</sequence>
<name>A0ABN9QIC1_9DINO</name>
<gene>
    <name evidence="2" type="ORF">PCOR1329_LOCUS12207</name>
</gene>
<evidence type="ECO:0000256" key="1">
    <source>
        <dbReference type="SAM" id="MobiDB-lite"/>
    </source>
</evidence>
<evidence type="ECO:0000313" key="3">
    <source>
        <dbReference type="Proteomes" id="UP001189429"/>
    </source>
</evidence>